<dbReference type="GO" id="GO:0033181">
    <property type="term" value="C:plasma membrane proton-transporting V-type ATPase complex"/>
    <property type="evidence" value="ECO:0007669"/>
    <property type="project" value="TreeGrafter"/>
</dbReference>
<evidence type="ECO:0000256" key="1">
    <source>
        <dbReference type="ARBA" id="ARBA00004127"/>
    </source>
</evidence>
<comment type="caution">
    <text evidence="10">The sequence shown here is derived from an EMBL/GenBank/DDBJ whole genome shotgun (WGS) entry which is preliminary data.</text>
</comment>
<keyword evidence="8 9" id="KW-0472">Membrane</keyword>
<dbReference type="InterPro" id="IPR008389">
    <property type="entry name" value="ATPase_V0-cplx_e1/e2_su"/>
</dbReference>
<protein>
    <recommendedName>
        <fullName evidence="12">V-type proton ATPase subunit</fullName>
    </recommendedName>
</protein>
<name>A0AAN8WVN6_HALRR</name>
<evidence type="ECO:0000256" key="7">
    <source>
        <dbReference type="ARBA" id="ARBA00023065"/>
    </source>
</evidence>
<dbReference type="AlphaFoldDB" id="A0AAN8WVN6"/>
<dbReference type="Proteomes" id="UP001381693">
    <property type="component" value="Unassembled WGS sequence"/>
</dbReference>
<gene>
    <name evidence="10" type="ORF">SK128_027474</name>
</gene>
<dbReference type="GO" id="GO:0012505">
    <property type="term" value="C:endomembrane system"/>
    <property type="evidence" value="ECO:0007669"/>
    <property type="project" value="UniProtKB-SubCell"/>
</dbReference>
<dbReference type="GO" id="GO:0033179">
    <property type="term" value="C:proton-transporting V-type ATPase, V0 domain"/>
    <property type="evidence" value="ECO:0007669"/>
    <property type="project" value="InterPro"/>
</dbReference>
<comment type="subcellular location">
    <subcellularLocation>
        <location evidence="1">Endomembrane system</location>
        <topology evidence="1">Multi-pass membrane protein</topology>
    </subcellularLocation>
</comment>
<evidence type="ECO:0000256" key="3">
    <source>
        <dbReference type="ARBA" id="ARBA00022448"/>
    </source>
</evidence>
<dbReference type="GO" id="GO:0046961">
    <property type="term" value="F:proton-transporting ATPase activity, rotational mechanism"/>
    <property type="evidence" value="ECO:0007669"/>
    <property type="project" value="InterPro"/>
</dbReference>
<evidence type="ECO:0000256" key="2">
    <source>
        <dbReference type="ARBA" id="ARBA00008328"/>
    </source>
</evidence>
<comment type="similarity">
    <text evidence="2">Belongs to the V-ATPase e1/e2 subunit family.</text>
</comment>
<reference evidence="10 11" key="1">
    <citation type="submission" date="2023-11" db="EMBL/GenBank/DDBJ databases">
        <title>Halocaridina rubra genome assembly.</title>
        <authorList>
            <person name="Smith C."/>
        </authorList>
    </citation>
    <scope>NUCLEOTIDE SEQUENCE [LARGE SCALE GENOMIC DNA]</scope>
    <source>
        <strain evidence="10">EP-1</strain>
        <tissue evidence="10">Whole</tissue>
    </source>
</reference>
<dbReference type="EMBL" id="JAXCGZ010016035">
    <property type="protein sequence ID" value="KAK7069613.1"/>
    <property type="molecule type" value="Genomic_DNA"/>
</dbReference>
<organism evidence="10 11">
    <name type="scientific">Halocaridina rubra</name>
    <name type="common">Hawaiian red shrimp</name>
    <dbReference type="NCBI Taxonomy" id="373956"/>
    <lineage>
        <taxon>Eukaryota</taxon>
        <taxon>Metazoa</taxon>
        <taxon>Ecdysozoa</taxon>
        <taxon>Arthropoda</taxon>
        <taxon>Crustacea</taxon>
        <taxon>Multicrustacea</taxon>
        <taxon>Malacostraca</taxon>
        <taxon>Eumalacostraca</taxon>
        <taxon>Eucarida</taxon>
        <taxon>Decapoda</taxon>
        <taxon>Pleocyemata</taxon>
        <taxon>Caridea</taxon>
        <taxon>Atyoidea</taxon>
        <taxon>Atyidae</taxon>
        <taxon>Halocaridina</taxon>
    </lineage>
</organism>
<dbReference type="PANTHER" id="PTHR12263:SF0">
    <property type="entry name" value="V-TYPE PROTON ATPASE SUBUNIT"/>
    <property type="match status" value="1"/>
</dbReference>
<accession>A0AAN8WVN6</accession>
<keyword evidence="5" id="KW-0375">Hydrogen ion transport</keyword>
<evidence type="ECO:0008006" key="12">
    <source>
        <dbReference type="Google" id="ProtNLM"/>
    </source>
</evidence>
<evidence type="ECO:0000256" key="8">
    <source>
        <dbReference type="ARBA" id="ARBA00023136"/>
    </source>
</evidence>
<evidence type="ECO:0000313" key="11">
    <source>
        <dbReference type="Proteomes" id="UP001381693"/>
    </source>
</evidence>
<keyword evidence="3" id="KW-0813">Transport</keyword>
<dbReference type="PANTHER" id="PTHR12263">
    <property type="entry name" value="VACUOLAR ATP SYNTHASE SUBUNIT H"/>
    <property type="match status" value="1"/>
</dbReference>
<dbReference type="Pfam" id="PF05493">
    <property type="entry name" value="ATP_synt_H"/>
    <property type="match status" value="1"/>
</dbReference>
<keyword evidence="4 9" id="KW-0812">Transmembrane</keyword>
<feature type="transmembrane region" description="Helical" evidence="9">
    <location>
        <begin position="6"/>
        <end position="26"/>
    </location>
</feature>
<keyword evidence="11" id="KW-1185">Reference proteome</keyword>
<proteinExistence type="inferred from homology"/>
<sequence length="103" mass="11253">MGADAVAIGVVTGFWAVVGIILPFILGKGPNKGVIQVVLVITASTCWLFWLLCYMHQMNPLIGPQLENTTVLAIRYLWDKNLDIDDLPTPHPTEPTTTHAAPM</sequence>
<evidence type="ECO:0000256" key="9">
    <source>
        <dbReference type="SAM" id="Phobius"/>
    </source>
</evidence>
<evidence type="ECO:0000256" key="6">
    <source>
        <dbReference type="ARBA" id="ARBA00022989"/>
    </source>
</evidence>
<keyword evidence="6 9" id="KW-1133">Transmembrane helix</keyword>
<evidence type="ECO:0000256" key="4">
    <source>
        <dbReference type="ARBA" id="ARBA00022692"/>
    </source>
</evidence>
<evidence type="ECO:0000313" key="10">
    <source>
        <dbReference type="EMBL" id="KAK7069613.1"/>
    </source>
</evidence>
<evidence type="ECO:0000256" key="5">
    <source>
        <dbReference type="ARBA" id="ARBA00022781"/>
    </source>
</evidence>
<keyword evidence="7" id="KW-0406">Ion transport</keyword>
<feature type="transmembrane region" description="Helical" evidence="9">
    <location>
        <begin position="33"/>
        <end position="52"/>
    </location>
</feature>